<dbReference type="EMBL" id="BAAAOS010000020">
    <property type="protein sequence ID" value="GAA1578858.1"/>
    <property type="molecule type" value="Genomic_DNA"/>
</dbReference>
<dbReference type="RefSeq" id="WP_344215187.1">
    <property type="nucleotide sequence ID" value="NZ_BAAAOS010000020.1"/>
</dbReference>
<feature type="transmembrane region" description="Helical" evidence="1">
    <location>
        <begin position="102"/>
        <end position="122"/>
    </location>
</feature>
<evidence type="ECO:0008006" key="4">
    <source>
        <dbReference type="Google" id="ProtNLM"/>
    </source>
</evidence>
<proteinExistence type="predicted"/>
<keyword evidence="1" id="KW-0472">Membrane</keyword>
<name>A0ABN2DM04_9ACTN</name>
<evidence type="ECO:0000256" key="1">
    <source>
        <dbReference type="SAM" id="Phobius"/>
    </source>
</evidence>
<feature type="transmembrane region" description="Helical" evidence="1">
    <location>
        <begin position="142"/>
        <end position="167"/>
    </location>
</feature>
<keyword evidence="3" id="KW-1185">Reference proteome</keyword>
<organism evidence="2 3">
    <name type="scientific">Kribbella sancticallisti</name>
    <dbReference type="NCBI Taxonomy" id="460087"/>
    <lineage>
        <taxon>Bacteria</taxon>
        <taxon>Bacillati</taxon>
        <taxon>Actinomycetota</taxon>
        <taxon>Actinomycetes</taxon>
        <taxon>Propionibacteriales</taxon>
        <taxon>Kribbellaceae</taxon>
        <taxon>Kribbella</taxon>
    </lineage>
</organism>
<reference evidence="2 3" key="1">
    <citation type="journal article" date="2019" name="Int. J. Syst. Evol. Microbiol.">
        <title>The Global Catalogue of Microorganisms (GCM) 10K type strain sequencing project: providing services to taxonomists for standard genome sequencing and annotation.</title>
        <authorList>
            <consortium name="The Broad Institute Genomics Platform"/>
            <consortium name="The Broad Institute Genome Sequencing Center for Infectious Disease"/>
            <person name="Wu L."/>
            <person name="Ma J."/>
        </authorList>
    </citation>
    <scope>NUCLEOTIDE SEQUENCE [LARGE SCALE GENOMIC DNA]</scope>
    <source>
        <strain evidence="2 3">JCM 14969</strain>
    </source>
</reference>
<comment type="caution">
    <text evidence="2">The sequence shown here is derived from an EMBL/GenBank/DDBJ whole genome shotgun (WGS) entry which is preliminary data.</text>
</comment>
<dbReference type="Proteomes" id="UP001500393">
    <property type="component" value="Unassembled WGS sequence"/>
</dbReference>
<keyword evidence="1" id="KW-0812">Transmembrane</keyword>
<gene>
    <name evidence="2" type="ORF">GCM10009789_35670</name>
</gene>
<feature type="transmembrane region" description="Helical" evidence="1">
    <location>
        <begin position="21"/>
        <end position="39"/>
    </location>
</feature>
<feature type="transmembrane region" description="Helical" evidence="1">
    <location>
        <begin position="174"/>
        <end position="191"/>
    </location>
</feature>
<feature type="transmembrane region" description="Helical" evidence="1">
    <location>
        <begin position="197"/>
        <end position="218"/>
    </location>
</feature>
<feature type="transmembrane region" description="Helical" evidence="1">
    <location>
        <begin position="59"/>
        <end position="81"/>
    </location>
</feature>
<keyword evidence="1" id="KW-1133">Transmembrane helix</keyword>
<accession>A0ABN2DM04</accession>
<evidence type="ECO:0000313" key="3">
    <source>
        <dbReference type="Proteomes" id="UP001500393"/>
    </source>
</evidence>
<sequence length="224" mass="23638">MVTTSDATAPTTKRAQRFEPCRWSGVVFVLIGVPGFVLGNPTSPYSARADDYVARYAEGAGSAPLGRLLGLGAVIALLWALARLRIVFPPERAGQPAGAIQLAGSLYAASWVGVIVTAAATYTAVDHAESFGGFEVVPETAFVIDFIADGFIWANLVSAAVLVWGIALASRRTGALPGWLCWVGFVLAPLLPVGWMLFMVPALVFYLWFAAIVAIVPVRRSAGA</sequence>
<protein>
    <recommendedName>
        <fullName evidence="4">DUF4386 family protein</fullName>
    </recommendedName>
</protein>
<evidence type="ECO:0000313" key="2">
    <source>
        <dbReference type="EMBL" id="GAA1578858.1"/>
    </source>
</evidence>